<dbReference type="Proteomes" id="UP000199532">
    <property type="component" value="Unassembled WGS sequence"/>
</dbReference>
<evidence type="ECO:0000256" key="1">
    <source>
        <dbReference type="SAM" id="SignalP"/>
    </source>
</evidence>
<dbReference type="EMBL" id="FNXY01000001">
    <property type="protein sequence ID" value="SEI40693.1"/>
    <property type="molecule type" value="Genomic_DNA"/>
</dbReference>
<proteinExistence type="predicted"/>
<feature type="signal peptide" evidence="1">
    <location>
        <begin position="1"/>
        <end position="30"/>
    </location>
</feature>
<evidence type="ECO:0000313" key="2">
    <source>
        <dbReference type="EMBL" id="SEI40693.1"/>
    </source>
</evidence>
<name>A0A1H6QAB5_9BACT</name>
<dbReference type="AlphaFoldDB" id="A0A1H6QAB5"/>
<gene>
    <name evidence="2" type="ORF">SAMN04487995_0453</name>
</gene>
<dbReference type="InterPro" id="IPR036188">
    <property type="entry name" value="FAD/NAD-bd_sf"/>
</dbReference>
<dbReference type="PRINTS" id="PR00411">
    <property type="entry name" value="PNDRDTASEI"/>
</dbReference>
<dbReference type="InterPro" id="IPR005288">
    <property type="entry name" value="NadB"/>
</dbReference>
<organism evidence="2 3">
    <name type="scientific">Dyadobacter koreensis</name>
    <dbReference type="NCBI Taxonomy" id="408657"/>
    <lineage>
        <taxon>Bacteria</taxon>
        <taxon>Pseudomonadati</taxon>
        <taxon>Bacteroidota</taxon>
        <taxon>Cytophagia</taxon>
        <taxon>Cytophagales</taxon>
        <taxon>Spirosomataceae</taxon>
        <taxon>Dyadobacter</taxon>
    </lineage>
</organism>
<reference evidence="2 3" key="1">
    <citation type="submission" date="2016-10" db="EMBL/GenBank/DDBJ databases">
        <authorList>
            <person name="de Groot N.N."/>
        </authorList>
    </citation>
    <scope>NUCLEOTIDE SEQUENCE [LARGE SCALE GENOMIC DNA]</scope>
    <source>
        <strain evidence="2 3">DSM 19938</strain>
    </source>
</reference>
<dbReference type="InterPro" id="IPR006311">
    <property type="entry name" value="TAT_signal"/>
</dbReference>
<protein>
    <submittedName>
        <fullName evidence="2">FAD dependent oxidoreductase</fullName>
    </submittedName>
</protein>
<dbReference type="SUPFAM" id="SSF51905">
    <property type="entry name" value="FAD/NAD(P)-binding domain"/>
    <property type="match status" value="1"/>
</dbReference>
<sequence>MNRRNFIENIALSSGALATATAFVSAPAAAEAKPPQLTKSELSADVVIAGGGLGGCAAAFAALRNGLSVILTEETDWVGGQLSQQGVPPDEHMWIETHGATQLYRDLRNSIRQYYKRNYPLTALAKARKELNPGDGTVSKLCHEPRVAVAVLTEMFTPYLSTGKLTLLLDTKITSASVHGDQVKALEASSLKTATKYNLSAPYFVDATEMGDLLPMTGTEFVTGAESKSETGELHAPQKADPENNQAFTVCFAIDYVPGENHVIPKPKDYDFWKNFVPQMDKPWSGKLLDLAYSNPKTLEPKSLDFHPEGVSRGQTLNLWNYRRIINKENFVNGTYSGDITIVNWPQNDYFLGNLIGASQKDFKKHFDAGKQLSLSLLYWLQTEAPRPDGGKGWPGVRLRKDIMGTEDGLAKYPYIRESRRIKSVFTVKEEHVGALNRAQITGKTENTAADFYDSVGIGYYHIDLHPSTAGNNYIDFASLPFQIPLGALLPKRVENLLPANKNIGTTHITNGCYRLHPVEWSIGESVGLLIKYALDKKVIPRTVRQQPQHLKEFQSFIRKQGIETEWPKA</sequence>
<keyword evidence="1" id="KW-0732">Signal</keyword>
<dbReference type="PANTHER" id="PTHR42716:SF1">
    <property type="entry name" value="SLL0471 PROTEIN"/>
    <property type="match status" value="1"/>
</dbReference>
<evidence type="ECO:0000313" key="3">
    <source>
        <dbReference type="Proteomes" id="UP000199532"/>
    </source>
</evidence>
<accession>A0A1H6QAB5</accession>
<keyword evidence="3" id="KW-1185">Reference proteome</keyword>
<dbReference type="RefSeq" id="WP_090331509.1">
    <property type="nucleotide sequence ID" value="NZ_FNXY01000001.1"/>
</dbReference>
<dbReference type="OrthoDB" id="615715at2"/>
<dbReference type="GO" id="GO:0008734">
    <property type="term" value="F:L-aspartate oxidase activity"/>
    <property type="evidence" value="ECO:0007669"/>
    <property type="project" value="InterPro"/>
</dbReference>
<feature type="chain" id="PRO_5011479744" evidence="1">
    <location>
        <begin position="31"/>
        <end position="570"/>
    </location>
</feature>
<dbReference type="Pfam" id="PF12831">
    <property type="entry name" value="FAD_oxidored"/>
    <property type="match status" value="1"/>
</dbReference>
<dbReference type="Gene3D" id="3.50.50.60">
    <property type="entry name" value="FAD/NAD(P)-binding domain"/>
    <property type="match status" value="1"/>
</dbReference>
<dbReference type="PANTHER" id="PTHR42716">
    <property type="entry name" value="L-ASPARTATE OXIDASE"/>
    <property type="match status" value="1"/>
</dbReference>
<dbReference type="PROSITE" id="PS51318">
    <property type="entry name" value="TAT"/>
    <property type="match status" value="1"/>
</dbReference>
<dbReference type="STRING" id="408657.SAMN04487995_0453"/>
<dbReference type="GO" id="GO:0009435">
    <property type="term" value="P:NAD+ biosynthetic process"/>
    <property type="evidence" value="ECO:0007669"/>
    <property type="project" value="InterPro"/>
</dbReference>